<keyword evidence="1" id="KW-0732">Signal</keyword>
<name>A0ABR2I5C5_9PEZI</name>
<comment type="caution">
    <text evidence="2">The sequence shown here is derived from an EMBL/GenBank/DDBJ whole genome shotgun (WGS) entry which is preliminary data.</text>
</comment>
<accession>A0ABR2I5C5</accession>
<feature type="signal peptide" evidence="1">
    <location>
        <begin position="1"/>
        <end position="18"/>
    </location>
</feature>
<gene>
    <name evidence="2" type="ORF">PGQ11_013186</name>
</gene>
<sequence>MQFLTVLLSLVLCSLTYGRRICDEKPSGSVFCGGDNKLLRCRDGKLEEITSYCKKADGWMCVNETDPHSGLPSAGCYPDIYIPDK</sequence>
<organism evidence="2 3">
    <name type="scientific">Apiospora arundinis</name>
    <dbReference type="NCBI Taxonomy" id="335852"/>
    <lineage>
        <taxon>Eukaryota</taxon>
        <taxon>Fungi</taxon>
        <taxon>Dikarya</taxon>
        <taxon>Ascomycota</taxon>
        <taxon>Pezizomycotina</taxon>
        <taxon>Sordariomycetes</taxon>
        <taxon>Xylariomycetidae</taxon>
        <taxon>Amphisphaeriales</taxon>
        <taxon>Apiosporaceae</taxon>
        <taxon>Apiospora</taxon>
    </lineage>
</organism>
<evidence type="ECO:0000256" key="1">
    <source>
        <dbReference type="SAM" id="SignalP"/>
    </source>
</evidence>
<feature type="chain" id="PRO_5046341945" evidence="1">
    <location>
        <begin position="19"/>
        <end position="85"/>
    </location>
</feature>
<proteinExistence type="predicted"/>
<protein>
    <submittedName>
        <fullName evidence="2">Uncharacterized protein</fullName>
    </submittedName>
</protein>
<keyword evidence="3" id="KW-1185">Reference proteome</keyword>
<dbReference type="EMBL" id="JAPCWZ010000007">
    <property type="protein sequence ID" value="KAK8857274.1"/>
    <property type="molecule type" value="Genomic_DNA"/>
</dbReference>
<dbReference type="Proteomes" id="UP001390339">
    <property type="component" value="Unassembled WGS sequence"/>
</dbReference>
<reference evidence="2 3" key="1">
    <citation type="journal article" date="2024" name="IMA Fungus">
        <title>Apiospora arundinis, a panoply of carbohydrate-active enzymes and secondary metabolites.</title>
        <authorList>
            <person name="Sorensen T."/>
            <person name="Petersen C."/>
            <person name="Muurmann A.T."/>
            <person name="Christiansen J.V."/>
            <person name="Brundto M.L."/>
            <person name="Overgaard C.K."/>
            <person name="Boysen A.T."/>
            <person name="Wollenberg R.D."/>
            <person name="Larsen T.O."/>
            <person name="Sorensen J.L."/>
            <person name="Nielsen K.L."/>
            <person name="Sondergaard T.E."/>
        </authorList>
    </citation>
    <scope>NUCLEOTIDE SEQUENCE [LARGE SCALE GENOMIC DNA]</scope>
    <source>
        <strain evidence="2 3">AAU 773</strain>
    </source>
</reference>
<evidence type="ECO:0000313" key="2">
    <source>
        <dbReference type="EMBL" id="KAK8857274.1"/>
    </source>
</evidence>
<evidence type="ECO:0000313" key="3">
    <source>
        <dbReference type="Proteomes" id="UP001390339"/>
    </source>
</evidence>